<accession>A0A1I4RUM2</accession>
<dbReference type="Proteomes" id="UP000233491">
    <property type="component" value="Unassembled WGS sequence"/>
</dbReference>
<proteinExistence type="predicted"/>
<dbReference type="InterPro" id="IPR011042">
    <property type="entry name" value="6-blade_b-propeller_TolB-like"/>
</dbReference>
<sequence length="312" mass="33756">MSDYDTFDGRFGSLVIGSAAIERLWTGGRWTEGPVYVPAAKALLWSDIPEDRVLRYDETSGAVSVFEHPCGYHNGHTLDAFGRVIACEHGGRRVSRLGHDGRWETVVDRFDGKRLNSPNDVVVKSDGSIWFSDPSYGIDSDYEGHAAKSEIGACNVYRHDPETGETTAVVTGIDRPNGLAFSPDESVLYVSNTSLSDRPAIHAFRVAENGQAVGEGRVFAISEAGFFDGFRLDLAGNLWTSSGDGVRVYAADGTLLGRINIPETVSNLCFGGPKRNRLYITATSSLYAVYVYANPANRPLPSAESAAHLGRG</sequence>
<evidence type="ECO:0000256" key="2">
    <source>
        <dbReference type="PIRSR" id="PIRSR605511-1"/>
    </source>
</evidence>
<dbReference type="GO" id="GO:0016787">
    <property type="term" value="F:hydrolase activity"/>
    <property type="evidence" value="ECO:0007669"/>
    <property type="project" value="UniProtKB-KW"/>
</dbReference>
<evidence type="ECO:0000313" key="5">
    <source>
        <dbReference type="EMBL" id="PKR88037.1"/>
    </source>
</evidence>
<feature type="binding site" evidence="3">
    <location>
        <position position="32"/>
    </location>
    <ligand>
        <name>a divalent metal cation</name>
        <dbReference type="ChEBI" id="CHEBI:60240"/>
    </ligand>
</feature>
<feature type="domain" description="SMP-30/Gluconolactonase/LRE-like region" evidence="4">
    <location>
        <begin position="30"/>
        <end position="283"/>
    </location>
</feature>
<dbReference type="Gene3D" id="2.120.10.30">
    <property type="entry name" value="TolB, C-terminal domain"/>
    <property type="match status" value="1"/>
</dbReference>
<organism evidence="5 6">
    <name type="scientific">Pleomorphomonas diazotrophica</name>
    <dbReference type="NCBI Taxonomy" id="1166257"/>
    <lineage>
        <taxon>Bacteria</taxon>
        <taxon>Pseudomonadati</taxon>
        <taxon>Pseudomonadota</taxon>
        <taxon>Alphaproteobacteria</taxon>
        <taxon>Hyphomicrobiales</taxon>
        <taxon>Pleomorphomonadaceae</taxon>
        <taxon>Pleomorphomonas</taxon>
    </lineage>
</organism>
<feature type="binding site" evidence="3">
    <location>
        <position position="228"/>
    </location>
    <ligand>
        <name>a divalent metal cation</name>
        <dbReference type="ChEBI" id="CHEBI:60240"/>
    </ligand>
</feature>
<dbReference type="AlphaFoldDB" id="A0A1I4RUM2"/>
<keyword evidence="1" id="KW-0378">Hydrolase</keyword>
<keyword evidence="6" id="KW-1185">Reference proteome</keyword>
<feature type="binding site" evidence="3">
    <location>
        <position position="177"/>
    </location>
    <ligand>
        <name>a divalent metal cation</name>
        <dbReference type="ChEBI" id="CHEBI:60240"/>
    </ligand>
</feature>
<keyword evidence="3" id="KW-0479">Metal-binding</keyword>
<gene>
    <name evidence="5" type="ORF">CXZ10_16395</name>
</gene>
<dbReference type="EMBL" id="PJNW01000014">
    <property type="protein sequence ID" value="PKR88037.1"/>
    <property type="molecule type" value="Genomic_DNA"/>
</dbReference>
<evidence type="ECO:0000313" key="6">
    <source>
        <dbReference type="Proteomes" id="UP000233491"/>
    </source>
</evidence>
<comment type="caution">
    <text evidence="5">The sequence shown here is derived from an EMBL/GenBank/DDBJ whole genome shotgun (WGS) entry which is preliminary data.</text>
</comment>
<name>A0A1I4RUM2_9HYPH</name>
<evidence type="ECO:0000259" key="4">
    <source>
        <dbReference type="Pfam" id="PF08450"/>
    </source>
</evidence>
<protein>
    <submittedName>
        <fullName evidence="5">Gluconolactonase</fullName>
    </submittedName>
</protein>
<dbReference type="InterPro" id="IPR051262">
    <property type="entry name" value="SMP-30/CGR1_Lactonase"/>
</dbReference>
<dbReference type="GO" id="GO:0046872">
    <property type="term" value="F:metal ion binding"/>
    <property type="evidence" value="ECO:0007669"/>
    <property type="project" value="UniProtKB-KW"/>
</dbReference>
<comment type="cofactor">
    <cofactor evidence="3">
        <name>Zn(2+)</name>
        <dbReference type="ChEBI" id="CHEBI:29105"/>
    </cofactor>
    <text evidence="3">Binds 1 divalent metal cation per subunit.</text>
</comment>
<dbReference type="InterPro" id="IPR005511">
    <property type="entry name" value="SMP-30"/>
</dbReference>
<dbReference type="PRINTS" id="PR01790">
    <property type="entry name" value="SMP30FAMILY"/>
</dbReference>
<evidence type="ECO:0000256" key="1">
    <source>
        <dbReference type="ARBA" id="ARBA00022801"/>
    </source>
</evidence>
<dbReference type="Pfam" id="PF08450">
    <property type="entry name" value="SGL"/>
    <property type="match status" value="1"/>
</dbReference>
<evidence type="ECO:0000256" key="3">
    <source>
        <dbReference type="PIRSR" id="PIRSR605511-2"/>
    </source>
</evidence>
<feature type="active site" description="Proton donor/acceptor" evidence="2">
    <location>
        <position position="228"/>
    </location>
</feature>
<dbReference type="SUPFAM" id="SSF63829">
    <property type="entry name" value="Calcium-dependent phosphotriesterase"/>
    <property type="match status" value="1"/>
</dbReference>
<dbReference type="PANTHER" id="PTHR47572">
    <property type="entry name" value="LIPOPROTEIN-RELATED"/>
    <property type="match status" value="1"/>
</dbReference>
<keyword evidence="3" id="KW-0862">Zinc</keyword>
<reference evidence="5 6" key="1">
    <citation type="submission" date="2017-12" db="EMBL/GenBank/DDBJ databases">
        <title>Anaerobic carbon monoxide metabolism by Pleomorphomonas carboxyditropha sp. nov., a new mesophilic hydrogenogenic carboxidotroph.</title>
        <authorList>
            <person name="Esquivel-Elizondo S."/>
            <person name="Krajmalnik-Brown R."/>
        </authorList>
    </citation>
    <scope>NUCLEOTIDE SEQUENCE [LARGE SCALE GENOMIC DNA]</scope>
    <source>
        <strain evidence="5 6">R5-392</strain>
    </source>
</reference>
<dbReference type="InterPro" id="IPR013658">
    <property type="entry name" value="SGL"/>
</dbReference>
<feature type="binding site" evidence="3">
    <location>
        <position position="119"/>
    </location>
    <ligand>
        <name>substrate</name>
    </ligand>
</feature>
<dbReference type="RefSeq" id="WP_101290440.1">
    <property type="nucleotide sequence ID" value="NZ_FOUQ01000002.1"/>
</dbReference>
<dbReference type="OrthoDB" id="241638at2"/>
<dbReference type="PANTHER" id="PTHR47572:SF4">
    <property type="entry name" value="LACTONASE DRP35"/>
    <property type="match status" value="1"/>
</dbReference>